<dbReference type="EMBL" id="QQBC01000004">
    <property type="protein sequence ID" value="RDI66925.1"/>
    <property type="molecule type" value="Genomic_DNA"/>
</dbReference>
<reference evidence="1 2" key="1">
    <citation type="submission" date="2018-07" db="EMBL/GenBank/DDBJ databases">
        <title>Genomic Encyclopedia of Type Strains, Phase IV (KMG-IV): sequencing the most valuable type-strain genomes for metagenomic binning, comparative biology and taxonomic classification.</title>
        <authorList>
            <person name="Goeker M."/>
        </authorList>
    </citation>
    <scope>NUCLEOTIDE SEQUENCE [LARGE SCALE GENOMIC DNA]</scope>
    <source>
        <strain evidence="1 2">DSM 44290</strain>
    </source>
</reference>
<evidence type="ECO:0000313" key="2">
    <source>
        <dbReference type="Proteomes" id="UP000254869"/>
    </source>
</evidence>
<name>A0A370I869_9NOCA</name>
<proteinExistence type="predicted"/>
<gene>
    <name evidence="1" type="ORF">DFR76_104678</name>
</gene>
<dbReference type="AlphaFoldDB" id="A0A370I869"/>
<evidence type="ECO:0000313" key="1">
    <source>
        <dbReference type="EMBL" id="RDI66925.1"/>
    </source>
</evidence>
<dbReference type="STRING" id="1210086.GCA_001613105_01874"/>
<comment type="caution">
    <text evidence="1">The sequence shown here is derived from an EMBL/GenBank/DDBJ whole genome shotgun (WGS) entry which is preliminary data.</text>
</comment>
<protein>
    <submittedName>
        <fullName evidence="1">Uncharacterized protein</fullName>
    </submittedName>
</protein>
<accession>A0A370I869</accession>
<sequence>MTESVADDPGDQPPSYVSYEEFGRRFLEYAASADRISGAFGQLTGAAFDFGPIGAGPGKLAKVSAQVQLGEPTLTREVGQYIEFELRIPLQVDLTLDLAVDRHRYEVDGYVRVHLTVRTAEPLRVIIDIAEPRSGDVRINVDTDTKRGQLVRIVAGVDHEIRRFVARYIAREIRKPHIAAARDIDVAARLDAAWKL</sequence>
<organism evidence="1 2">
    <name type="scientific">Nocardia pseudobrasiliensis</name>
    <dbReference type="NCBI Taxonomy" id="45979"/>
    <lineage>
        <taxon>Bacteria</taxon>
        <taxon>Bacillati</taxon>
        <taxon>Actinomycetota</taxon>
        <taxon>Actinomycetes</taxon>
        <taxon>Mycobacteriales</taxon>
        <taxon>Nocardiaceae</taxon>
        <taxon>Nocardia</taxon>
    </lineage>
</organism>
<dbReference type="Proteomes" id="UP000254869">
    <property type="component" value="Unassembled WGS sequence"/>
</dbReference>
<dbReference type="RefSeq" id="WP_067994761.1">
    <property type="nucleotide sequence ID" value="NZ_QQBC01000004.1"/>
</dbReference>
<keyword evidence="2" id="KW-1185">Reference proteome</keyword>